<dbReference type="SUPFAM" id="SSF56796">
    <property type="entry name" value="Dehydroquinate synthase-like"/>
    <property type="match status" value="1"/>
</dbReference>
<accession>A0A1Y5SFJ9</accession>
<dbReference type="Proteomes" id="UP000193200">
    <property type="component" value="Unassembled WGS sequence"/>
</dbReference>
<dbReference type="Gene3D" id="1.20.1090.10">
    <property type="entry name" value="Dehydroquinate synthase-like - alpha domain"/>
    <property type="match status" value="1"/>
</dbReference>
<evidence type="ECO:0000313" key="1">
    <source>
        <dbReference type="EMBL" id="SLN38878.1"/>
    </source>
</evidence>
<keyword evidence="2" id="KW-1185">Reference proteome</keyword>
<protein>
    <submittedName>
        <fullName evidence="1">Uncharacterized protein</fullName>
    </submittedName>
</protein>
<dbReference type="InParanoid" id="A0A1Y5SFJ9"/>
<name>A0A1Y5SFJ9_9PROT</name>
<sequence length="143" mass="15002">MILATQVFTSKCSMRFVSRALYGEDETSLLVGNARGARHLCSVRWRQDGGALTPVVVARAMGAPSDGKSDAELAASLAAHYDAFLRKVELKIALDDSGLTGADAGRLAALTLAPENQPMCQANARALDEADAERIAGTLLNAA</sequence>
<reference evidence="1 2" key="1">
    <citation type="submission" date="2017-03" db="EMBL/GenBank/DDBJ databases">
        <authorList>
            <person name="Afonso C.L."/>
            <person name="Miller P.J."/>
            <person name="Scott M.A."/>
            <person name="Spackman E."/>
            <person name="Goraichik I."/>
            <person name="Dimitrov K.M."/>
            <person name="Suarez D.L."/>
            <person name="Swayne D.E."/>
        </authorList>
    </citation>
    <scope>NUCLEOTIDE SEQUENCE [LARGE SCALE GENOMIC DNA]</scope>
    <source>
        <strain evidence="1 2">CECT 7691</strain>
    </source>
</reference>
<dbReference type="AlphaFoldDB" id="A0A1Y5SFJ9"/>
<dbReference type="EMBL" id="FWFR01000001">
    <property type="protein sequence ID" value="SLN38878.1"/>
    <property type="molecule type" value="Genomic_DNA"/>
</dbReference>
<organism evidence="1 2">
    <name type="scientific">Oceanibacterium hippocampi</name>
    <dbReference type="NCBI Taxonomy" id="745714"/>
    <lineage>
        <taxon>Bacteria</taxon>
        <taxon>Pseudomonadati</taxon>
        <taxon>Pseudomonadota</taxon>
        <taxon>Alphaproteobacteria</taxon>
        <taxon>Sneathiellales</taxon>
        <taxon>Sneathiellaceae</taxon>
        <taxon>Oceanibacterium</taxon>
    </lineage>
</organism>
<evidence type="ECO:0000313" key="2">
    <source>
        <dbReference type="Proteomes" id="UP000193200"/>
    </source>
</evidence>
<gene>
    <name evidence="1" type="ORF">OCH7691_01618</name>
</gene>
<proteinExistence type="predicted"/>